<name>A0A8J7C5E1_9CYAN</name>
<reference evidence="1" key="1">
    <citation type="submission" date="2020-09" db="EMBL/GenBank/DDBJ databases">
        <title>Iningainema tapete sp. nov. (Scytonemataceae, Cyanobacteria) from greenhouses in central Florida (USA) produces two types of nodularin with biosynthetic potential for microcystin-LR and anabaenopeptins.</title>
        <authorList>
            <person name="Berthold D.E."/>
            <person name="Lefler F.W."/>
            <person name="Huang I.-S."/>
            <person name="Abdulla H."/>
            <person name="Zimba P.V."/>
            <person name="Laughinghouse H.D. IV."/>
        </authorList>
    </citation>
    <scope>NUCLEOTIDE SEQUENCE</scope>
    <source>
        <strain evidence="1">BLCCT55</strain>
    </source>
</reference>
<comment type="caution">
    <text evidence="1">The sequence shown here is derived from an EMBL/GenBank/DDBJ whole genome shotgun (WGS) entry which is preliminary data.</text>
</comment>
<sequence length="79" mass="8678">MSKINLLISVDDRHIEQILEVAQALQASGMKIEQLMEQIGVITGSIDSTQVEGISQIEGVAAVEVEQKYQLEPPESEIQ</sequence>
<proteinExistence type="predicted"/>
<dbReference type="EMBL" id="JACXAE010000048">
    <property type="protein sequence ID" value="MBD2773009.1"/>
    <property type="molecule type" value="Genomic_DNA"/>
</dbReference>
<keyword evidence="2" id="KW-1185">Reference proteome</keyword>
<dbReference type="AlphaFoldDB" id="A0A8J7C5E1"/>
<dbReference type="Proteomes" id="UP000629098">
    <property type="component" value="Unassembled WGS sequence"/>
</dbReference>
<evidence type="ECO:0000313" key="1">
    <source>
        <dbReference type="EMBL" id="MBD2773009.1"/>
    </source>
</evidence>
<gene>
    <name evidence="1" type="ORF">ICL16_13235</name>
</gene>
<accession>A0A8J7C5E1</accession>
<protein>
    <submittedName>
        <fullName evidence="1">Ketohydroxyglutarate aldolase</fullName>
    </submittedName>
</protein>
<organism evidence="1 2">
    <name type="scientific">Iningainema tapete BLCC-T55</name>
    <dbReference type="NCBI Taxonomy" id="2748662"/>
    <lineage>
        <taxon>Bacteria</taxon>
        <taxon>Bacillati</taxon>
        <taxon>Cyanobacteriota</taxon>
        <taxon>Cyanophyceae</taxon>
        <taxon>Nostocales</taxon>
        <taxon>Scytonemataceae</taxon>
        <taxon>Iningainema tapete</taxon>
    </lineage>
</organism>
<evidence type="ECO:0000313" key="2">
    <source>
        <dbReference type="Proteomes" id="UP000629098"/>
    </source>
</evidence>
<dbReference type="RefSeq" id="WP_190828280.1">
    <property type="nucleotide sequence ID" value="NZ_CAWPPI010000048.1"/>
</dbReference>